<name>A0A9P4Q1N7_9PEZI</name>
<comment type="caution">
    <text evidence="1">The sequence shown here is derived from an EMBL/GenBank/DDBJ whole genome shotgun (WGS) entry which is preliminary data.</text>
</comment>
<dbReference type="OrthoDB" id="5413892at2759"/>
<gene>
    <name evidence="1" type="ORF">K431DRAFT_229629</name>
</gene>
<feature type="non-terminal residue" evidence="1">
    <location>
        <position position="1"/>
    </location>
</feature>
<proteinExistence type="predicted"/>
<evidence type="ECO:0000313" key="2">
    <source>
        <dbReference type="Proteomes" id="UP000799441"/>
    </source>
</evidence>
<dbReference type="AlphaFoldDB" id="A0A9P4Q1N7"/>
<evidence type="ECO:0000313" key="1">
    <source>
        <dbReference type="EMBL" id="KAF2718952.1"/>
    </source>
</evidence>
<organism evidence="1 2">
    <name type="scientific">Polychaeton citri CBS 116435</name>
    <dbReference type="NCBI Taxonomy" id="1314669"/>
    <lineage>
        <taxon>Eukaryota</taxon>
        <taxon>Fungi</taxon>
        <taxon>Dikarya</taxon>
        <taxon>Ascomycota</taxon>
        <taxon>Pezizomycotina</taxon>
        <taxon>Dothideomycetes</taxon>
        <taxon>Dothideomycetidae</taxon>
        <taxon>Capnodiales</taxon>
        <taxon>Capnodiaceae</taxon>
        <taxon>Polychaeton</taxon>
    </lineage>
</organism>
<protein>
    <submittedName>
        <fullName evidence="1">Uncharacterized protein</fullName>
    </submittedName>
</protein>
<dbReference type="Proteomes" id="UP000799441">
    <property type="component" value="Unassembled WGS sequence"/>
</dbReference>
<dbReference type="EMBL" id="MU003817">
    <property type="protein sequence ID" value="KAF2718952.1"/>
    <property type="molecule type" value="Genomic_DNA"/>
</dbReference>
<sequence>RNSNNISRVANSHLAGVEAATAQLQPLVSLKVGRVIDKFPATGKDILRLSERDLNDILTQLEADRTGNEREKRVRLRMQIGLKPVLS</sequence>
<accession>A0A9P4Q1N7</accession>
<reference evidence="1" key="1">
    <citation type="journal article" date="2020" name="Stud. Mycol.">
        <title>101 Dothideomycetes genomes: a test case for predicting lifestyles and emergence of pathogens.</title>
        <authorList>
            <person name="Haridas S."/>
            <person name="Albert R."/>
            <person name="Binder M."/>
            <person name="Bloem J."/>
            <person name="Labutti K."/>
            <person name="Salamov A."/>
            <person name="Andreopoulos B."/>
            <person name="Baker S."/>
            <person name="Barry K."/>
            <person name="Bills G."/>
            <person name="Bluhm B."/>
            <person name="Cannon C."/>
            <person name="Castanera R."/>
            <person name="Culley D."/>
            <person name="Daum C."/>
            <person name="Ezra D."/>
            <person name="Gonzalez J."/>
            <person name="Henrissat B."/>
            <person name="Kuo A."/>
            <person name="Liang C."/>
            <person name="Lipzen A."/>
            <person name="Lutzoni F."/>
            <person name="Magnuson J."/>
            <person name="Mondo S."/>
            <person name="Nolan M."/>
            <person name="Ohm R."/>
            <person name="Pangilinan J."/>
            <person name="Park H.-J."/>
            <person name="Ramirez L."/>
            <person name="Alfaro M."/>
            <person name="Sun H."/>
            <person name="Tritt A."/>
            <person name="Yoshinaga Y."/>
            <person name="Zwiers L.-H."/>
            <person name="Turgeon B."/>
            <person name="Goodwin S."/>
            <person name="Spatafora J."/>
            <person name="Crous P."/>
            <person name="Grigoriev I."/>
        </authorList>
    </citation>
    <scope>NUCLEOTIDE SEQUENCE</scope>
    <source>
        <strain evidence="1">CBS 116435</strain>
    </source>
</reference>
<keyword evidence="2" id="KW-1185">Reference proteome</keyword>